<gene>
    <name evidence="1" type="ORF">GGQ99_002343</name>
</gene>
<name>A0ABR6L1E9_9HYPH</name>
<comment type="caution">
    <text evidence="1">The sequence shown here is derived from an EMBL/GenBank/DDBJ whole genome shotgun (WGS) entry which is preliminary data.</text>
</comment>
<reference evidence="1 2" key="1">
    <citation type="submission" date="2020-08" db="EMBL/GenBank/DDBJ databases">
        <title>Genomic Encyclopedia of Type Strains, Phase IV (KMG-IV): sequencing the most valuable type-strain genomes for metagenomic binning, comparative biology and taxonomic classification.</title>
        <authorList>
            <person name="Goeker M."/>
        </authorList>
    </citation>
    <scope>NUCLEOTIDE SEQUENCE [LARGE SCALE GENOMIC DNA]</scope>
    <source>
        <strain evidence="1 2">DSM 7050</strain>
    </source>
</reference>
<proteinExistence type="predicted"/>
<dbReference type="EMBL" id="JACHOT010000002">
    <property type="protein sequence ID" value="MBB4650588.1"/>
    <property type="molecule type" value="Genomic_DNA"/>
</dbReference>
<dbReference type="RefSeq" id="WP_183262642.1">
    <property type="nucleotide sequence ID" value="NZ_BAAAVZ010000002.1"/>
</dbReference>
<evidence type="ECO:0000313" key="2">
    <source>
        <dbReference type="Proteomes" id="UP000539538"/>
    </source>
</evidence>
<protein>
    <submittedName>
        <fullName evidence="1">Uncharacterized protein</fullName>
    </submittedName>
</protein>
<accession>A0ABR6L1E9</accession>
<dbReference type="Proteomes" id="UP000539538">
    <property type="component" value="Unassembled WGS sequence"/>
</dbReference>
<keyword evidence="2" id="KW-1185">Reference proteome</keyword>
<evidence type="ECO:0000313" key="1">
    <source>
        <dbReference type="EMBL" id="MBB4650588.1"/>
    </source>
</evidence>
<organism evidence="1 2">
    <name type="scientific">Aminobacter niigataensis</name>
    <dbReference type="NCBI Taxonomy" id="83265"/>
    <lineage>
        <taxon>Bacteria</taxon>
        <taxon>Pseudomonadati</taxon>
        <taxon>Pseudomonadota</taxon>
        <taxon>Alphaproteobacteria</taxon>
        <taxon>Hyphomicrobiales</taxon>
        <taxon>Phyllobacteriaceae</taxon>
        <taxon>Aminobacter</taxon>
    </lineage>
</organism>
<sequence length="50" mass="5568">MFELLAVADNADHASNEEVSAMIIKAVELIRDARTLLQARLEIEAEMKPT</sequence>